<organism evidence="1 2">
    <name type="scientific">Neorhizobium galegae bv. officinalis</name>
    <dbReference type="NCBI Taxonomy" id="323656"/>
    <lineage>
        <taxon>Bacteria</taxon>
        <taxon>Pseudomonadati</taxon>
        <taxon>Pseudomonadota</taxon>
        <taxon>Alphaproteobacteria</taxon>
        <taxon>Hyphomicrobiales</taxon>
        <taxon>Rhizobiaceae</taxon>
        <taxon>Rhizobium/Agrobacterium group</taxon>
        <taxon>Neorhizobium</taxon>
    </lineage>
</organism>
<proteinExistence type="predicted"/>
<gene>
    <name evidence="1" type="ORF">NGAL_HAMBI1145_15720</name>
</gene>
<dbReference type="Proteomes" id="UP000046176">
    <property type="component" value="Unassembled WGS sequence"/>
</dbReference>
<sequence length="91" mass="10122">MFANLAPGQPARTPVTNDVLRYPLPLLALKDYTIQNIHDGLQKTVMNLIVQPWKPKSPLFPKRNRTPQRIIKIGCRELGPAPPDCAAGPEL</sequence>
<evidence type="ECO:0000313" key="1">
    <source>
        <dbReference type="EMBL" id="CDZ32889.1"/>
    </source>
</evidence>
<protein>
    <submittedName>
        <fullName evidence="1">Uncharacterized protein</fullName>
    </submittedName>
</protein>
<reference evidence="1 2" key="1">
    <citation type="submission" date="2014-08" db="EMBL/GenBank/DDBJ databases">
        <authorList>
            <person name="Chen Y.-H."/>
        </authorList>
    </citation>
    <scope>NUCLEOTIDE SEQUENCE [LARGE SCALE GENOMIC DNA]</scope>
</reference>
<accession>A0A0T7FD83</accession>
<evidence type="ECO:0000313" key="2">
    <source>
        <dbReference type="Proteomes" id="UP000046176"/>
    </source>
</evidence>
<dbReference type="AlphaFoldDB" id="A0A0T7FD83"/>
<dbReference type="EMBL" id="CCRH01000003">
    <property type="protein sequence ID" value="CDZ32889.1"/>
    <property type="molecule type" value="Genomic_DNA"/>
</dbReference>
<name>A0A0T7FD83_NEOGA</name>